<protein>
    <submittedName>
        <fullName evidence="3">HTH-type transcriptional regulator ImmR</fullName>
    </submittedName>
</protein>
<dbReference type="Gene3D" id="1.10.260.40">
    <property type="entry name" value="lambda repressor-like DNA-binding domains"/>
    <property type="match status" value="1"/>
</dbReference>
<dbReference type="PANTHER" id="PTHR46558:SF11">
    <property type="entry name" value="HTH-TYPE TRANSCRIPTIONAL REGULATOR XRE"/>
    <property type="match status" value="1"/>
</dbReference>
<dbReference type="RefSeq" id="WP_053006308.1">
    <property type="nucleotide sequence ID" value="NZ_LDZY01000004.1"/>
</dbReference>
<dbReference type="InterPro" id="IPR010982">
    <property type="entry name" value="Lambda_DNA-bd_dom_sf"/>
</dbReference>
<gene>
    <name evidence="3" type="primary">immR_1</name>
    <name evidence="3" type="ORF">DEAC_c13840</name>
</gene>
<proteinExistence type="predicted"/>
<evidence type="ECO:0000313" key="3">
    <source>
        <dbReference type="EMBL" id="KLU66716.1"/>
    </source>
</evidence>
<feature type="domain" description="HTH cro/C1-type" evidence="2">
    <location>
        <begin position="17"/>
        <end position="71"/>
    </location>
</feature>
<evidence type="ECO:0000259" key="2">
    <source>
        <dbReference type="PROSITE" id="PS50943"/>
    </source>
</evidence>
<organism evidence="3 4">
    <name type="scientific">Desulfosporosinus acididurans</name>
    <dbReference type="NCBI Taxonomy" id="476652"/>
    <lineage>
        <taxon>Bacteria</taxon>
        <taxon>Bacillati</taxon>
        <taxon>Bacillota</taxon>
        <taxon>Clostridia</taxon>
        <taxon>Eubacteriales</taxon>
        <taxon>Desulfitobacteriaceae</taxon>
        <taxon>Desulfosporosinus</taxon>
    </lineage>
</organism>
<dbReference type="Pfam" id="PF01381">
    <property type="entry name" value="HTH_3"/>
    <property type="match status" value="1"/>
</dbReference>
<dbReference type="PATRIC" id="fig|476652.3.peg.1420"/>
<keyword evidence="1" id="KW-0238">DNA-binding</keyword>
<accession>A0A0J1IPU2</accession>
<dbReference type="AlphaFoldDB" id="A0A0J1IPU2"/>
<dbReference type="SUPFAM" id="SSF47413">
    <property type="entry name" value="lambda repressor-like DNA-binding domains"/>
    <property type="match status" value="1"/>
</dbReference>
<keyword evidence="4" id="KW-1185">Reference proteome</keyword>
<dbReference type="Proteomes" id="UP000036356">
    <property type="component" value="Unassembled WGS sequence"/>
</dbReference>
<comment type="caution">
    <text evidence="3">The sequence shown here is derived from an EMBL/GenBank/DDBJ whole genome shotgun (WGS) entry which is preliminary data.</text>
</comment>
<reference evidence="3 4" key="1">
    <citation type="submission" date="2015-06" db="EMBL/GenBank/DDBJ databases">
        <title>Draft genome of the moderately acidophilic sulfate reducer Candidatus Desulfosporosinus acididurans strain M1.</title>
        <authorList>
            <person name="Poehlein A."/>
            <person name="Petzsch P."/>
            <person name="Johnson B.D."/>
            <person name="Schloemann M."/>
            <person name="Daniel R."/>
            <person name="Muehling M."/>
        </authorList>
    </citation>
    <scope>NUCLEOTIDE SEQUENCE [LARGE SCALE GENOMIC DNA]</scope>
    <source>
        <strain evidence="3 4">M1</strain>
    </source>
</reference>
<sequence length="127" mass="14449">METIKANDFRIDLGKRLRGLRLAKGLKQDELAEKISIARGSIGNYETGARTPDAEILLKFADFFDVSADYLLGIREDQKEREFDKRLSSLEKEIAELKGQVSVRHEADIDELIKNITAKINRSTQQL</sequence>
<evidence type="ECO:0000313" key="4">
    <source>
        <dbReference type="Proteomes" id="UP000036356"/>
    </source>
</evidence>
<evidence type="ECO:0000256" key="1">
    <source>
        <dbReference type="ARBA" id="ARBA00023125"/>
    </source>
</evidence>
<dbReference type="SMART" id="SM00530">
    <property type="entry name" value="HTH_XRE"/>
    <property type="match status" value="1"/>
</dbReference>
<dbReference type="CDD" id="cd00093">
    <property type="entry name" value="HTH_XRE"/>
    <property type="match status" value="1"/>
</dbReference>
<name>A0A0J1IPU2_9FIRM</name>
<dbReference type="InterPro" id="IPR001387">
    <property type="entry name" value="Cro/C1-type_HTH"/>
</dbReference>
<dbReference type="PROSITE" id="PS50943">
    <property type="entry name" value="HTH_CROC1"/>
    <property type="match status" value="1"/>
</dbReference>
<dbReference type="EMBL" id="LDZY01000004">
    <property type="protein sequence ID" value="KLU66716.1"/>
    <property type="molecule type" value="Genomic_DNA"/>
</dbReference>
<dbReference type="STRING" id="476652.DEAC_c13840"/>
<dbReference type="PANTHER" id="PTHR46558">
    <property type="entry name" value="TRACRIPTIONAL REGULATORY PROTEIN-RELATED-RELATED"/>
    <property type="match status" value="1"/>
</dbReference>
<dbReference type="GO" id="GO:0003677">
    <property type="term" value="F:DNA binding"/>
    <property type="evidence" value="ECO:0007669"/>
    <property type="project" value="UniProtKB-KW"/>
</dbReference>